<dbReference type="SUPFAM" id="SSF52540">
    <property type="entry name" value="P-loop containing nucleoside triphosphate hydrolases"/>
    <property type="match status" value="1"/>
</dbReference>
<evidence type="ECO:0000259" key="5">
    <source>
        <dbReference type="PROSITE" id="PS50893"/>
    </source>
</evidence>
<organism evidence="6 8">
    <name type="scientific">Dorea longicatena</name>
    <dbReference type="NCBI Taxonomy" id="88431"/>
    <lineage>
        <taxon>Bacteria</taxon>
        <taxon>Bacillati</taxon>
        <taxon>Bacillota</taxon>
        <taxon>Clostridia</taxon>
        <taxon>Lachnospirales</taxon>
        <taxon>Lachnospiraceae</taxon>
        <taxon>Dorea</taxon>
    </lineage>
</organism>
<dbReference type="PANTHER" id="PTHR42798">
    <property type="entry name" value="LIPOPROTEIN-RELEASING SYSTEM ATP-BINDING PROTEIN LOLD"/>
    <property type="match status" value="1"/>
</dbReference>
<name>A0A174B6Z9_9FIRM</name>
<evidence type="ECO:0000313" key="6">
    <source>
        <dbReference type="EMBL" id="CUN95550.1"/>
    </source>
</evidence>
<dbReference type="RefSeq" id="WP_055181728.1">
    <property type="nucleotide sequence ID" value="NZ_CABIWY010000008.1"/>
</dbReference>
<evidence type="ECO:0000256" key="4">
    <source>
        <dbReference type="ARBA" id="ARBA00022840"/>
    </source>
</evidence>
<dbReference type="GO" id="GO:0022857">
    <property type="term" value="F:transmembrane transporter activity"/>
    <property type="evidence" value="ECO:0007669"/>
    <property type="project" value="UniProtKB-ARBA"/>
</dbReference>
<dbReference type="SMART" id="SM00382">
    <property type="entry name" value="AAA"/>
    <property type="match status" value="1"/>
</dbReference>
<dbReference type="Gene3D" id="3.40.50.300">
    <property type="entry name" value="P-loop containing nucleotide triphosphate hydrolases"/>
    <property type="match status" value="1"/>
</dbReference>
<dbReference type="EC" id="3.6.3.-" evidence="6"/>
<dbReference type="GO" id="GO:0016887">
    <property type="term" value="F:ATP hydrolysis activity"/>
    <property type="evidence" value="ECO:0007669"/>
    <property type="project" value="InterPro"/>
</dbReference>
<dbReference type="FunFam" id="3.40.50.300:FF:000032">
    <property type="entry name" value="Export ABC transporter ATP-binding protein"/>
    <property type="match status" value="1"/>
</dbReference>
<dbReference type="InterPro" id="IPR027417">
    <property type="entry name" value="P-loop_NTPase"/>
</dbReference>
<dbReference type="CDD" id="cd03255">
    <property type="entry name" value="ABC_MJ0796_LolCDE_FtsE"/>
    <property type="match status" value="1"/>
</dbReference>
<keyword evidence="2" id="KW-0813">Transport</keyword>
<dbReference type="Pfam" id="PF00005">
    <property type="entry name" value="ABC_tran"/>
    <property type="match status" value="1"/>
</dbReference>
<feature type="domain" description="ABC transporter" evidence="5">
    <location>
        <begin position="2"/>
        <end position="225"/>
    </location>
</feature>
<dbReference type="PANTHER" id="PTHR42798:SF6">
    <property type="entry name" value="CELL DIVISION ATP-BINDING PROTEIN FTSE"/>
    <property type="match status" value="1"/>
</dbReference>
<keyword evidence="4 6" id="KW-0067">ATP-binding</keyword>
<dbReference type="AlphaFoldDB" id="A0A174B6Z9"/>
<dbReference type="InterPro" id="IPR003593">
    <property type="entry name" value="AAA+_ATPase"/>
</dbReference>
<dbReference type="EMBL" id="CYYY01000008">
    <property type="protein sequence ID" value="CUN95550.1"/>
    <property type="molecule type" value="Genomic_DNA"/>
</dbReference>
<sequence length="227" mass="25421">MIMLKGIEKTYCGKEIKTKVLKGVDLSISKGEFVCIFGESGSGKSTLLNILGLLDDATIGTYKLDGVDIRKLSKKESAFIRNQKIGFVFQAYHLIPELNALENLVVPLGYAGMRKKEREKIAYELLTEFGIDDLEKKHVSQMSGGEQQRIAIMRAIINKPQILLADEPTGNLDKENSQTIMNLFERLNKQGMTIVMVTHDTSLAKYGTRVVRVEDGRIIEKGKEILK</sequence>
<dbReference type="InterPro" id="IPR003439">
    <property type="entry name" value="ABC_transporter-like_ATP-bd"/>
</dbReference>
<reference evidence="6 8" key="1">
    <citation type="submission" date="2015-09" db="EMBL/GenBank/DDBJ databases">
        <authorList>
            <consortium name="Pathogen Informatics"/>
        </authorList>
    </citation>
    <scope>NUCLEOTIDE SEQUENCE [LARGE SCALE GENOMIC DNA]</scope>
    <source>
        <strain evidence="6 8">2789STDY5608866</strain>
    </source>
</reference>
<proteinExistence type="inferred from homology"/>
<dbReference type="PROSITE" id="PS50893">
    <property type="entry name" value="ABC_TRANSPORTER_2"/>
    <property type="match status" value="1"/>
</dbReference>
<reference evidence="7 9" key="2">
    <citation type="journal article" date="2019" name="Nat. Med.">
        <title>A library of human gut bacterial isolates paired with longitudinal multiomics data enables mechanistic microbiome research.</title>
        <authorList>
            <person name="Poyet M."/>
            <person name="Groussin M."/>
            <person name="Gibbons S.M."/>
            <person name="Avila-Pacheco J."/>
            <person name="Jiang X."/>
            <person name="Kearney S.M."/>
            <person name="Perrotta A.R."/>
            <person name="Berdy B."/>
            <person name="Zhao S."/>
            <person name="Lieberman T.D."/>
            <person name="Swanson P.K."/>
            <person name="Smith M."/>
            <person name="Roesemann S."/>
            <person name="Alexander J.E."/>
            <person name="Rich S.A."/>
            <person name="Livny J."/>
            <person name="Vlamakis H."/>
            <person name="Clish C."/>
            <person name="Bullock K."/>
            <person name="Deik A."/>
            <person name="Scott J."/>
            <person name="Pierce K.A."/>
            <person name="Xavier R.J."/>
            <person name="Alm E.J."/>
        </authorList>
    </citation>
    <scope>NUCLEOTIDE SEQUENCE [LARGE SCALE GENOMIC DNA]</scope>
    <source>
        <strain evidence="7 9">BIOML-A6</strain>
    </source>
</reference>
<evidence type="ECO:0000256" key="3">
    <source>
        <dbReference type="ARBA" id="ARBA00022741"/>
    </source>
</evidence>
<dbReference type="EMBL" id="WWSC01000018">
    <property type="protein sequence ID" value="MZK42583.1"/>
    <property type="molecule type" value="Genomic_DNA"/>
</dbReference>
<protein>
    <submittedName>
        <fullName evidence="7">ATP-binding cassette domain-containing protein</fullName>
    </submittedName>
    <submittedName>
        <fullName evidence="6">Lipoprotein-releasing system ATP-binding protein LolD</fullName>
        <ecNumber evidence="6">3.6.3.-</ecNumber>
    </submittedName>
</protein>
<evidence type="ECO:0000313" key="9">
    <source>
        <dbReference type="Proteomes" id="UP000472916"/>
    </source>
</evidence>
<comment type="similarity">
    <text evidence="1">Belongs to the ABC transporter superfamily.</text>
</comment>
<accession>A0A174B6Z9</accession>
<keyword evidence="6" id="KW-0378">Hydrolase</keyword>
<dbReference type="InterPro" id="IPR017911">
    <property type="entry name" value="MacB-like_ATP-bd"/>
</dbReference>
<keyword evidence="3" id="KW-0547">Nucleotide-binding</keyword>
<dbReference type="Proteomes" id="UP000095439">
    <property type="component" value="Unassembled WGS sequence"/>
</dbReference>
<dbReference type="GO" id="GO:0098796">
    <property type="term" value="C:membrane protein complex"/>
    <property type="evidence" value="ECO:0007669"/>
    <property type="project" value="UniProtKB-ARBA"/>
</dbReference>
<gene>
    <name evidence="6" type="primary">lolD_3</name>
    <name evidence="6" type="ORF">ERS852423_01883</name>
    <name evidence="7" type="ORF">GT528_13010</name>
</gene>
<evidence type="ECO:0000256" key="2">
    <source>
        <dbReference type="ARBA" id="ARBA00022448"/>
    </source>
</evidence>
<evidence type="ECO:0000313" key="8">
    <source>
        <dbReference type="Proteomes" id="UP000095439"/>
    </source>
</evidence>
<dbReference type="GO" id="GO:0005524">
    <property type="term" value="F:ATP binding"/>
    <property type="evidence" value="ECO:0007669"/>
    <property type="project" value="UniProtKB-KW"/>
</dbReference>
<evidence type="ECO:0000256" key="1">
    <source>
        <dbReference type="ARBA" id="ARBA00005417"/>
    </source>
</evidence>
<dbReference type="Proteomes" id="UP000472916">
    <property type="component" value="Unassembled WGS sequence"/>
</dbReference>
<evidence type="ECO:0000313" key="7">
    <source>
        <dbReference type="EMBL" id="MZK42583.1"/>
    </source>
</evidence>
<keyword evidence="6" id="KW-0449">Lipoprotein</keyword>